<sequence>MKKLVLMAVAIVAVSFASCGGNKAANAEATETAAPATEEVAAATDSAAVAADSTATDSAAVAE</sequence>
<protein>
    <recommendedName>
        <fullName evidence="4">Entericidin</fullName>
    </recommendedName>
</protein>
<comment type="caution">
    <text evidence="2">The sequence shown here is derived from an EMBL/GenBank/DDBJ whole genome shotgun (WGS) entry which is preliminary data.</text>
</comment>
<accession>A0A9D2CKT3</accession>
<dbReference type="AlphaFoldDB" id="A0A9D2CKT3"/>
<evidence type="ECO:0000313" key="2">
    <source>
        <dbReference type="EMBL" id="HIY89332.1"/>
    </source>
</evidence>
<gene>
    <name evidence="2" type="ORF">H9824_11615</name>
</gene>
<reference evidence="2" key="1">
    <citation type="journal article" date="2021" name="PeerJ">
        <title>Extensive microbial diversity within the chicken gut microbiome revealed by metagenomics and culture.</title>
        <authorList>
            <person name="Gilroy R."/>
            <person name="Ravi A."/>
            <person name="Getino M."/>
            <person name="Pursley I."/>
            <person name="Horton D.L."/>
            <person name="Alikhan N.F."/>
            <person name="Baker D."/>
            <person name="Gharbi K."/>
            <person name="Hall N."/>
            <person name="Watson M."/>
            <person name="Adriaenssens E.M."/>
            <person name="Foster-Nyarko E."/>
            <person name="Jarju S."/>
            <person name="Secka A."/>
            <person name="Antonio M."/>
            <person name="Oren A."/>
            <person name="Chaudhuri R.R."/>
            <person name="La Ragione R."/>
            <person name="Hildebrand F."/>
            <person name="Pallen M.J."/>
        </authorList>
    </citation>
    <scope>NUCLEOTIDE SEQUENCE</scope>
    <source>
        <strain evidence="2">Gambia2-208</strain>
    </source>
</reference>
<evidence type="ECO:0008006" key="4">
    <source>
        <dbReference type="Google" id="ProtNLM"/>
    </source>
</evidence>
<reference evidence="2" key="2">
    <citation type="submission" date="2021-04" db="EMBL/GenBank/DDBJ databases">
        <authorList>
            <person name="Gilroy R."/>
        </authorList>
    </citation>
    <scope>NUCLEOTIDE SEQUENCE</scope>
    <source>
        <strain evidence="2">Gambia2-208</strain>
    </source>
</reference>
<dbReference type="EMBL" id="DXCV01000081">
    <property type="protein sequence ID" value="HIY89332.1"/>
    <property type="molecule type" value="Genomic_DNA"/>
</dbReference>
<dbReference type="Proteomes" id="UP000886851">
    <property type="component" value="Unassembled WGS sequence"/>
</dbReference>
<dbReference type="PROSITE" id="PS51257">
    <property type="entry name" value="PROKAR_LIPOPROTEIN"/>
    <property type="match status" value="1"/>
</dbReference>
<keyword evidence="1" id="KW-0732">Signal</keyword>
<evidence type="ECO:0000256" key="1">
    <source>
        <dbReference type="SAM" id="SignalP"/>
    </source>
</evidence>
<feature type="signal peptide" evidence="1">
    <location>
        <begin position="1"/>
        <end position="24"/>
    </location>
</feature>
<name>A0A9D2CKT3_9BACE</name>
<proteinExistence type="predicted"/>
<evidence type="ECO:0000313" key="3">
    <source>
        <dbReference type="Proteomes" id="UP000886851"/>
    </source>
</evidence>
<organism evidence="2 3">
    <name type="scientific">Candidatus Bacteroides pullicola</name>
    <dbReference type="NCBI Taxonomy" id="2838475"/>
    <lineage>
        <taxon>Bacteria</taxon>
        <taxon>Pseudomonadati</taxon>
        <taxon>Bacteroidota</taxon>
        <taxon>Bacteroidia</taxon>
        <taxon>Bacteroidales</taxon>
        <taxon>Bacteroidaceae</taxon>
        <taxon>Bacteroides</taxon>
    </lineage>
</organism>
<feature type="chain" id="PRO_5039359715" description="Entericidin" evidence="1">
    <location>
        <begin position="25"/>
        <end position="63"/>
    </location>
</feature>